<accession>A0ABX1TN10</accession>
<comment type="caution">
    <text evidence="2">The sequence shown here is derived from an EMBL/GenBank/DDBJ whole genome shotgun (WGS) entry which is preliminary data.</text>
</comment>
<feature type="region of interest" description="Disordered" evidence="1">
    <location>
        <begin position="1"/>
        <end position="21"/>
    </location>
</feature>
<gene>
    <name evidence="2" type="ORF">E4P82_11885</name>
</gene>
<dbReference type="RefSeq" id="WP_169249100.1">
    <property type="nucleotide sequence ID" value="NZ_SPMZ01000032.1"/>
</dbReference>
<evidence type="ECO:0000313" key="2">
    <source>
        <dbReference type="EMBL" id="NMQ19835.1"/>
    </source>
</evidence>
<protein>
    <submittedName>
        <fullName evidence="2">Uncharacterized protein</fullName>
    </submittedName>
</protein>
<evidence type="ECO:0000313" key="3">
    <source>
        <dbReference type="Proteomes" id="UP000760480"/>
    </source>
</evidence>
<evidence type="ECO:0000256" key="1">
    <source>
        <dbReference type="SAM" id="MobiDB-lite"/>
    </source>
</evidence>
<keyword evidence="3" id="KW-1185">Reference proteome</keyword>
<proteinExistence type="predicted"/>
<dbReference type="EMBL" id="SPMZ01000032">
    <property type="protein sequence ID" value="NMQ19835.1"/>
    <property type="molecule type" value="Genomic_DNA"/>
</dbReference>
<organism evidence="2 3">
    <name type="scientific">Candidatus Competibacter phosphatis</name>
    <dbReference type="NCBI Taxonomy" id="221280"/>
    <lineage>
        <taxon>Bacteria</taxon>
        <taxon>Pseudomonadati</taxon>
        <taxon>Pseudomonadota</taxon>
        <taxon>Gammaproteobacteria</taxon>
        <taxon>Candidatus Competibacteraceae</taxon>
        <taxon>Candidatus Competibacter</taxon>
    </lineage>
</organism>
<dbReference type="Proteomes" id="UP000760480">
    <property type="component" value="Unassembled WGS sequence"/>
</dbReference>
<sequence length="70" mass="8004">MNTPPSIERSLEEPRDLTNGITRVPRAAQARLLLHDQEADPPFMDALREVLPDEADRLAYLNHLAWQART</sequence>
<reference evidence="2 3" key="1">
    <citation type="submission" date="2019-03" db="EMBL/GenBank/DDBJ databases">
        <title>Metabolic reconstructions from genomes of highly enriched 'Candidatus Accumulibacter' and 'Candidatus Competibacter' bioreactor populations.</title>
        <authorList>
            <person name="Annavajhala M.K."/>
            <person name="Welles L."/>
            <person name="Abbas B."/>
            <person name="Sorokin D."/>
            <person name="Park H."/>
            <person name="Van Loosdrecht M."/>
            <person name="Chandran K."/>
        </authorList>
    </citation>
    <scope>NUCLEOTIDE SEQUENCE [LARGE SCALE GENOMIC DNA]</scope>
    <source>
        <strain evidence="2 3">SBR_G</strain>
    </source>
</reference>
<name>A0ABX1TN10_9GAMM</name>